<dbReference type="Pfam" id="PF00534">
    <property type="entry name" value="Glycos_transf_1"/>
    <property type="match status" value="1"/>
</dbReference>
<evidence type="ECO:0000313" key="3">
    <source>
        <dbReference type="Proteomes" id="UP000195950"/>
    </source>
</evidence>
<dbReference type="GO" id="GO:0016757">
    <property type="term" value="F:glycosyltransferase activity"/>
    <property type="evidence" value="ECO:0007669"/>
    <property type="project" value="InterPro"/>
</dbReference>
<protein>
    <recommendedName>
        <fullName evidence="1">Glycosyl transferase family 1 domain-containing protein</fullName>
    </recommendedName>
</protein>
<dbReference type="Gene3D" id="3.40.50.2000">
    <property type="entry name" value="Glycogen Phosphorylase B"/>
    <property type="match status" value="2"/>
</dbReference>
<gene>
    <name evidence="2" type="ORF">B5F32_15415</name>
</gene>
<dbReference type="PANTHER" id="PTHR45947:SF3">
    <property type="entry name" value="SULFOQUINOVOSYL TRANSFERASE SQD2"/>
    <property type="match status" value="1"/>
</dbReference>
<dbReference type="InterPro" id="IPR050194">
    <property type="entry name" value="Glycosyltransferase_grp1"/>
</dbReference>
<reference evidence="3" key="1">
    <citation type="submission" date="2017-04" db="EMBL/GenBank/DDBJ databases">
        <title>Function of individual gut microbiota members based on whole genome sequencing of pure cultures obtained from chicken caecum.</title>
        <authorList>
            <person name="Medvecky M."/>
            <person name="Cejkova D."/>
            <person name="Polansky O."/>
            <person name="Karasova D."/>
            <person name="Kubasova T."/>
            <person name="Cizek A."/>
            <person name="Rychlik I."/>
        </authorList>
    </citation>
    <scope>NUCLEOTIDE SEQUENCE [LARGE SCALE GENOMIC DNA]</scope>
    <source>
        <strain evidence="3">An199</strain>
    </source>
</reference>
<feature type="domain" description="Glycosyl transferase family 1" evidence="1">
    <location>
        <begin position="229"/>
        <end position="386"/>
    </location>
</feature>
<dbReference type="InterPro" id="IPR001296">
    <property type="entry name" value="Glyco_trans_1"/>
</dbReference>
<name>A0A1Y4II92_PARDI</name>
<proteinExistence type="predicted"/>
<dbReference type="SUPFAM" id="SSF53756">
    <property type="entry name" value="UDP-Glycosyltransferase/glycogen phosphorylase"/>
    <property type="match status" value="1"/>
</dbReference>
<sequence>MIKVIVAHPGKQHSFQLATALTKAGILDKYVTTVYLKPKSLTSILLKLAKGDLGKKISTRKCETLKDNDVKTFNELGVIMTLFLNRLPFHKISEYWNLFIESSFYRKLMKYALKRAPEAIVIYNGYAKKHLDMLSGKQIVKIMDVSIAQRDYLREVLQQEIEETGISQIKEDHFSYWNEVMVANDREGCNNIDYFLAPSQFVKNSLLAAGIKDWQIKIVPYGVNVSQFTPKSNKDYGGRLKLLYVGSVSYRKGMHRLLKIVAKSTDVDLFIAGGYNSASELYIEYKDAKNMHFLGFVTRDKLNALYNDCHVFVLPSLCEGMAMVGLEAMAAGLPIICSKNTGVNDVVVNGINGYVYNYNDEAALLQYINIFKQDRDSISRMATKARITALQYSWENYHKRVAKVIEECINER</sequence>
<organism evidence="2 3">
    <name type="scientific">Parabacteroides distasonis</name>
    <dbReference type="NCBI Taxonomy" id="823"/>
    <lineage>
        <taxon>Bacteria</taxon>
        <taxon>Pseudomonadati</taxon>
        <taxon>Bacteroidota</taxon>
        <taxon>Bacteroidia</taxon>
        <taxon>Bacteroidales</taxon>
        <taxon>Tannerellaceae</taxon>
        <taxon>Parabacteroides</taxon>
    </lineage>
</organism>
<evidence type="ECO:0000259" key="1">
    <source>
        <dbReference type="Pfam" id="PF00534"/>
    </source>
</evidence>
<dbReference type="Proteomes" id="UP000195950">
    <property type="component" value="Unassembled WGS sequence"/>
</dbReference>
<dbReference type="EMBL" id="NFJX01000015">
    <property type="protein sequence ID" value="OUP16572.1"/>
    <property type="molecule type" value="Genomic_DNA"/>
</dbReference>
<comment type="caution">
    <text evidence="2">The sequence shown here is derived from an EMBL/GenBank/DDBJ whole genome shotgun (WGS) entry which is preliminary data.</text>
</comment>
<dbReference type="CDD" id="cd03801">
    <property type="entry name" value="GT4_PimA-like"/>
    <property type="match status" value="1"/>
</dbReference>
<evidence type="ECO:0000313" key="2">
    <source>
        <dbReference type="EMBL" id="OUP16572.1"/>
    </source>
</evidence>
<dbReference type="RefSeq" id="WP_087345799.1">
    <property type="nucleotide sequence ID" value="NZ_NFJX01000015.1"/>
</dbReference>
<dbReference type="AlphaFoldDB" id="A0A1Y4II92"/>
<dbReference type="PANTHER" id="PTHR45947">
    <property type="entry name" value="SULFOQUINOVOSYL TRANSFERASE SQD2"/>
    <property type="match status" value="1"/>
</dbReference>
<accession>A0A1Y4II92</accession>